<dbReference type="RefSeq" id="XP_040779827.1">
    <property type="nucleotide sequence ID" value="XM_040916226.1"/>
</dbReference>
<sequence length="83" mass="9506">FEAISYVWGTDLQDQCILVNNNFLTITRNLRGALEQVRLPDRPRVLWADSICIDQQNKREKGHQVGLMARIYSLSICTLICLG</sequence>
<dbReference type="GeneID" id="63833355"/>
<feature type="non-terminal residue" evidence="2">
    <location>
        <position position="83"/>
    </location>
</feature>
<keyword evidence="3" id="KW-1185">Reference proteome</keyword>
<proteinExistence type="predicted"/>
<dbReference type="InterPro" id="IPR052895">
    <property type="entry name" value="HetReg/Transcr_Mod"/>
</dbReference>
<accession>A0A9P4Y9A2</accession>
<feature type="non-terminal residue" evidence="2">
    <location>
        <position position="1"/>
    </location>
</feature>
<dbReference type="PANTHER" id="PTHR24148">
    <property type="entry name" value="ANKYRIN REPEAT DOMAIN-CONTAINING PROTEIN 39 HOMOLOG-RELATED"/>
    <property type="match status" value="1"/>
</dbReference>
<feature type="domain" description="Heterokaryon incompatibility" evidence="1">
    <location>
        <begin position="1"/>
        <end position="83"/>
    </location>
</feature>
<gene>
    <name evidence="2" type="ORF">M406DRAFT_243710</name>
</gene>
<evidence type="ECO:0000313" key="3">
    <source>
        <dbReference type="Proteomes" id="UP000803844"/>
    </source>
</evidence>
<reference evidence="2" key="1">
    <citation type="journal article" date="2020" name="Phytopathology">
        <title>Genome sequence of the chestnut blight fungus Cryphonectria parasitica EP155: A fundamental resource for an archetypical invasive plant pathogen.</title>
        <authorList>
            <person name="Crouch J.A."/>
            <person name="Dawe A."/>
            <person name="Aerts A."/>
            <person name="Barry K."/>
            <person name="Churchill A.C.L."/>
            <person name="Grimwood J."/>
            <person name="Hillman B."/>
            <person name="Milgroom M.G."/>
            <person name="Pangilinan J."/>
            <person name="Smith M."/>
            <person name="Salamov A."/>
            <person name="Schmutz J."/>
            <person name="Yadav J."/>
            <person name="Grigoriev I.V."/>
            <person name="Nuss D."/>
        </authorList>
    </citation>
    <scope>NUCLEOTIDE SEQUENCE</scope>
    <source>
        <strain evidence="2">EP155</strain>
    </source>
</reference>
<dbReference type="PANTHER" id="PTHR24148:SF64">
    <property type="entry name" value="HETEROKARYON INCOMPATIBILITY DOMAIN-CONTAINING PROTEIN"/>
    <property type="match status" value="1"/>
</dbReference>
<protein>
    <submittedName>
        <fullName evidence="2">Heterokaryon incompatibility</fullName>
    </submittedName>
</protein>
<dbReference type="OrthoDB" id="5242193at2759"/>
<evidence type="ECO:0000259" key="1">
    <source>
        <dbReference type="Pfam" id="PF06985"/>
    </source>
</evidence>
<dbReference type="Proteomes" id="UP000803844">
    <property type="component" value="Unassembled WGS sequence"/>
</dbReference>
<evidence type="ECO:0000313" key="2">
    <source>
        <dbReference type="EMBL" id="KAF3768866.1"/>
    </source>
</evidence>
<dbReference type="InterPro" id="IPR010730">
    <property type="entry name" value="HET"/>
</dbReference>
<dbReference type="AlphaFoldDB" id="A0A9P4Y9A2"/>
<organism evidence="2 3">
    <name type="scientific">Cryphonectria parasitica (strain ATCC 38755 / EP155)</name>
    <dbReference type="NCBI Taxonomy" id="660469"/>
    <lineage>
        <taxon>Eukaryota</taxon>
        <taxon>Fungi</taxon>
        <taxon>Dikarya</taxon>
        <taxon>Ascomycota</taxon>
        <taxon>Pezizomycotina</taxon>
        <taxon>Sordariomycetes</taxon>
        <taxon>Sordariomycetidae</taxon>
        <taxon>Diaporthales</taxon>
        <taxon>Cryphonectriaceae</taxon>
        <taxon>Cryphonectria-Endothia species complex</taxon>
        <taxon>Cryphonectria</taxon>
    </lineage>
</organism>
<comment type="caution">
    <text evidence="2">The sequence shown here is derived from an EMBL/GenBank/DDBJ whole genome shotgun (WGS) entry which is preliminary data.</text>
</comment>
<name>A0A9P4Y9A2_CRYP1</name>
<dbReference type="Pfam" id="PF06985">
    <property type="entry name" value="HET"/>
    <property type="match status" value="1"/>
</dbReference>
<dbReference type="EMBL" id="MU032345">
    <property type="protein sequence ID" value="KAF3768866.1"/>
    <property type="molecule type" value="Genomic_DNA"/>
</dbReference>